<evidence type="ECO:0000259" key="4">
    <source>
        <dbReference type="PROSITE" id="PS51149"/>
    </source>
</evidence>
<dbReference type="PANTHER" id="PTHR43641:SF2">
    <property type="entry name" value="DEHYDRATASE YBIW-RELATED"/>
    <property type="match status" value="1"/>
</dbReference>
<accession>A0A9D2MZ86</accession>
<reference evidence="6" key="1">
    <citation type="journal article" date="2021" name="PeerJ">
        <title>Extensive microbial diversity within the chicken gut microbiome revealed by metagenomics and culture.</title>
        <authorList>
            <person name="Gilroy R."/>
            <person name="Ravi A."/>
            <person name="Getino M."/>
            <person name="Pursley I."/>
            <person name="Horton D.L."/>
            <person name="Alikhan N.F."/>
            <person name="Baker D."/>
            <person name="Gharbi K."/>
            <person name="Hall N."/>
            <person name="Watson M."/>
            <person name="Adriaenssens E.M."/>
            <person name="Foster-Nyarko E."/>
            <person name="Jarju S."/>
            <person name="Secka A."/>
            <person name="Antonio M."/>
            <person name="Oren A."/>
            <person name="Chaudhuri R.R."/>
            <person name="La Ragione R."/>
            <person name="Hildebrand F."/>
            <person name="Pallen M.J."/>
        </authorList>
    </citation>
    <scope>NUCLEOTIDE SEQUENCE</scope>
    <source>
        <strain evidence="6">CHK180-15479</strain>
    </source>
</reference>
<name>A0A9D2MZ86_9FIRM</name>
<proteinExistence type="predicted"/>
<gene>
    <name evidence="6" type="ORF">H9704_05810</name>
</gene>
<feature type="domain" description="Glycine radical" evidence="4">
    <location>
        <begin position="669"/>
        <end position="790"/>
    </location>
</feature>
<evidence type="ECO:0000256" key="1">
    <source>
        <dbReference type="ARBA" id="ARBA00022818"/>
    </source>
</evidence>
<dbReference type="PANTHER" id="PTHR43641">
    <property type="entry name" value="FORMATE ACETYLTRANSFERASE 3-RELATED"/>
    <property type="match status" value="1"/>
</dbReference>
<evidence type="ECO:0000256" key="3">
    <source>
        <dbReference type="PROSITE-ProRule" id="PRU00493"/>
    </source>
</evidence>
<reference evidence="6" key="2">
    <citation type="submission" date="2021-04" db="EMBL/GenBank/DDBJ databases">
        <authorList>
            <person name="Gilroy R."/>
        </authorList>
    </citation>
    <scope>NUCLEOTIDE SEQUENCE</scope>
    <source>
        <strain evidence="6">CHK180-15479</strain>
    </source>
</reference>
<feature type="modified residue" description="Glycine radical" evidence="3">
    <location>
        <position position="765"/>
    </location>
</feature>
<dbReference type="InterPro" id="IPR051215">
    <property type="entry name" value="GRE"/>
</dbReference>
<sequence>MSKFERNEKARWRYVSEKPRISTERARIWTESYKKTEGQPAAIRAAKAFRDTCRQIGCYIFEDELIVGAVGEHFKCGILTPELSWLWVDREMDTFSDRPQDPYIMTPKQCAYMREHIFPYWKGKSLEEAFLARIPAETAKICVDTGIADSDSKWRQAVGETTPDYQDELFPKGFGGIKKEAEERLAALDISTKEGQEKRDFYRSVIIACDGIITLARRYAQAARTAAEGEEKPRRREELLKISDICMRVPENPPRTFYEAIQFVWFVQWGGIISENPLSLNPGRFDQYMYPYYAADLEAGRITPDEAQELIEALWIKYSTWVWTISSNTAGYFAGYNQFQNLTVGGLKADGTDGTNAISYMALEATRAVKTHQPGLSVRISQSCPLKFLQAVTSLVAEGTGFPAIHSDECGYRMLLNNGMPPRVAMDWNNCGCVVPHSRKASEWTAAANLNFGTALECALNEGRQRMTGELVGLPEKPAVEFSSYEEVEEAYFRQLANIIRHTAIATVEAQRLHEEMVPRPFLSALHEHCLISGKDLAQGGGLYNVGPVMTGIGLGCVSDALAVIKRLVFEQKSVSMETLCKALDANWAGYEDLRALALDCPKFGNNDDYVDSIAVRMANFYYDQVHSYTDCNGKPFNSAFMGISNYIPTGRIVGATPDGRRAGEPLTEGVSPYAGRDKKTPIAAMRSAAKITHDIHSGGTLLNLRLGHDLIADPRGQANLGALLQSYFSLGAFHVQFNVVSNEVLRDAQKHPENYKDLLVRVAGYSTQWVNLSLEMQEAIIARNAHASY</sequence>
<dbReference type="InterPro" id="IPR001150">
    <property type="entry name" value="Gly_radical"/>
</dbReference>
<evidence type="ECO:0000256" key="2">
    <source>
        <dbReference type="ARBA" id="ARBA00023239"/>
    </source>
</evidence>
<dbReference type="Pfam" id="PF02901">
    <property type="entry name" value="PFL-like"/>
    <property type="match status" value="1"/>
</dbReference>
<dbReference type="GO" id="GO:0016829">
    <property type="term" value="F:lyase activity"/>
    <property type="evidence" value="ECO:0007669"/>
    <property type="project" value="UniProtKB-KW"/>
</dbReference>
<evidence type="ECO:0000259" key="5">
    <source>
        <dbReference type="PROSITE" id="PS51554"/>
    </source>
</evidence>
<dbReference type="PROSITE" id="PS51149">
    <property type="entry name" value="GLY_RADICAL_2"/>
    <property type="match status" value="1"/>
</dbReference>
<dbReference type="GO" id="GO:0005829">
    <property type="term" value="C:cytosol"/>
    <property type="evidence" value="ECO:0007669"/>
    <property type="project" value="TreeGrafter"/>
</dbReference>
<dbReference type="Gene3D" id="3.20.70.20">
    <property type="match status" value="1"/>
</dbReference>
<evidence type="ECO:0000313" key="6">
    <source>
        <dbReference type="EMBL" id="HJC05655.1"/>
    </source>
</evidence>
<dbReference type="PROSITE" id="PS51554">
    <property type="entry name" value="PFL"/>
    <property type="match status" value="1"/>
</dbReference>
<dbReference type="AlphaFoldDB" id="A0A9D2MZ86"/>
<dbReference type="SUPFAM" id="SSF51998">
    <property type="entry name" value="PFL-like glycyl radical enzymes"/>
    <property type="match status" value="1"/>
</dbReference>
<dbReference type="EMBL" id="DWWT01000026">
    <property type="protein sequence ID" value="HJC05655.1"/>
    <property type="molecule type" value="Genomic_DNA"/>
</dbReference>
<dbReference type="InterPro" id="IPR004184">
    <property type="entry name" value="PFL_dom"/>
</dbReference>
<dbReference type="Pfam" id="PF01228">
    <property type="entry name" value="Gly_radical"/>
    <property type="match status" value="1"/>
</dbReference>
<keyword evidence="2" id="KW-0456">Lyase</keyword>
<feature type="domain" description="PFL" evidence="5">
    <location>
        <begin position="5"/>
        <end position="662"/>
    </location>
</feature>
<comment type="caution">
    <text evidence="6">The sequence shown here is derived from an EMBL/GenBank/DDBJ whole genome shotgun (WGS) entry which is preliminary data.</text>
</comment>
<protein>
    <submittedName>
        <fullName evidence="6">Formate C-acetyltransferase/glycerol dehydratase family glycyl radical enzyme</fullName>
    </submittedName>
</protein>
<evidence type="ECO:0000313" key="7">
    <source>
        <dbReference type="Proteomes" id="UP000823910"/>
    </source>
</evidence>
<dbReference type="Proteomes" id="UP000823910">
    <property type="component" value="Unassembled WGS sequence"/>
</dbReference>
<organism evidence="6 7">
    <name type="scientific">Candidatus Enterocloster excrementipullorum</name>
    <dbReference type="NCBI Taxonomy" id="2838559"/>
    <lineage>
        <taxon>Bacteria</taxon>
        <taxon>Bacillati</taxon>
        <taxon>Bacillota</taxon>
        <taxon>Clostridia</taxon>
        <taxon>Lachnospirales</taxon>
        <taxon>Lachnospiraceae</taxon>
        <taxon>Enterocloster</taxon>
    </lineage>
</organism>
<keyword evidence="1 3" id="KW-0556">Organic radical</keyword>